<keyword evidence="3" id="KW-1185">Reference proteome</keyword>
<accession>A0A4C1V215</accession>
<sequence>MDSHHSSRSMTTAIHSCARGDGGGDLTPIDVRYLRVARLPSAPSRLHGNSPCAQRWLLGSGWASRAARAGFDASPLKVNRPSKRRGRKGFLMRAQIAPVANAIRNGRN</sequence>
<dbReference type="Proteomes" id="UP000299102">
    <property type="component" value="Unassembled WGS sequence"/>
</dbReference>
<comment type="caution">
    <text evidence="2">The sequence shown here is derived from an EMBL/GenBank/DDBJ whole genome shotgun (WGS) entry which is preliminary data.</text>
</comment>
<reference evidence="2 3" key="1">
    <citation type="journal article" date="2019" name="Commun. Biol.">
        <title>The bagworm genome reveals a unique fibroin gene that provides high tensile strength.</title>
        <authorList>
            <person name="Kono N."/>
            <person name="Nakamura H."/>
            <person name="Ohtoshi R."/>
            <person name="Tomita M."/>
            <person name="Numata K."/>
            <person name="Arakawa K."/>
        </authorList>
    </citation>
    <scope>NUCLEOTIDE SEQUENCE [LARGE SCALE GENOMIC DNA]</scope>
</reference>
<dbReference type="EMBL" id="BGZK01000257">
    <property type="protein sequence ID" value="GBP32295.1"/>
    <property type="molecule type" value="Genomic_DNA"/>
</dbReference>
<evidence type="ECO:0000313" key="2">
    <source>
        <dbReference type="EMBL" id="GBP32295.1"/>
    </source>
</evidence>
<proteinExistence type="predicted"/>
<evidence type="ECO:0000256" key="1">
    <source>
        <dbReference type="SAM" id="MobiDB-lite"/>
    </source>
</evidence>
<dbReference type="AlphaFoldDB" id="A0A4C1V215"/>
<protein>
    <submittedName>
        <fullName evidence="2">Uncharacterized protein</fullName>
    </submittedName>
</protein>
<gene>
    <name evidence="2" type="ORF">EVAR_86128_1</name>
</gene>
<name>A0A4C1V215_EUMVA</name>
<organism evidence="2 3">
    <name type="scientific">Eumeta variegata</name>
    <name type="common">Bagworm moth</name>
    <name type="synonym">Eumeta japonica</name>
    <dbReference type="NCBI Taxonomy" id="151549"/>
    <lineage>
        <taxon>Eukaryota</taxon>
        <taxon>Metazoa</taxon>
        <taxon>Ecdysozoa</taxon>
        <taxon>Arthropoda</taxon>
        <taxon>Hexapoda</taxon>
        <taxon>Insecta</taxon>
        <taxon>Pterygota</taxon>
        <taxon>Neoptera</taxon>
        <taxon>Endopterygota</taxon>
        <taxon>Lepidoptera</taxon>
        <taxon>Glossata</taxon>
        <taxon>Ditrysia</taxon>
        <taxon>Tineoidea</taxon>
        <taxon>Psychidae</taxon>
        <taxon>Oiketicinae</taxon>
        <taxon>Eumeta</taxon>
    </lineage>
</organism>
<evidence type="ECO:0000313" key="3">
    <source>
        <dbReference type="Proteomes" id="UP000299102"/>
    </source>
</evidence>
<feature type="region of interest" description="Disordered" evidence="1">
    <location>
        <begin position="1"/>
        <end position="24"/>
    </location>
</feature>